<organism evidence="2 3">
    <name type="scientific">Bicyclus anynana</name>
    <name type="common">Squinting bush brown butterfly</name>
    <dbReference type="NCBI Taxonomy" id="110368"/>
    <lineage>
        <taxon>Eukaryota</taxon>
        <taxon>Metazoa</taxon>
        <taxon>Ecdysozoa</taxon>
        <taxon>Arthropoda</taxon>
        <taxon>Hexapoda</taxon>
        <taxon>Insecta</taxon>
        <taxon>Pterygota</taxon>
        <taxon>Neoptera</taxon>
        <taxon>Endopterygota</taxon>
        <taxon>Lepidoptera</taxon>
        <taxon>Glossata</taxon>
        <taxon>Ditrysia</taxon>
        <taxon>Papilionoidea</taxon>
        <taxon>Nymphalidae</taxon>
        <taxon>Satyrinae</taxon>
        <taxon>Satyrini</taxon>
        <taxon>Mycalesina</taxon>
        <taxon>Bicyclus</taxon>
    </lineage>
</organism>
<keyword evidence="1" id="KW-0472">Membrane</keyword>
<name>A0A6J1NT77_BICAN</name>
<keyword evidence="2" id="KW-1185">Reference proteome</keyword>
<evidence type="ECO:0000313" key="2">
    <source>
        <dbReference type="Proteomes" id="UP001652582"/>
    </source>
</evidence>
<keyword evidence="1" id="KW-1133">Transmembrane helix</keyword>
<dbReference type="Proteomes" id="UP001652582">
    <property type="component" value="Chromosome 16"/>
</dbReference>
<feature type="transmembrane region" description="Helical" evidence="1">
    <location>
        <begin position="109"/>
        <end position="127"/>
    </location>
</feature>
<dbReference type="PANTHER" id="PTHR36694:SF11">
    <property type="entry name" value="LP21121P-RELATED"/>
    <property type="match status" value="1"/>
</dbReference>
<evidence type="ECO:0000313" key="3">
    <source>
        <dbReference type="RefSeq" id="XP_023949944.2"/>
    </source>
</evidence>
<dbReference type="OrthoDB" id="2354286at2759"/>
<protein>
    <submittedName>
        <fullName evidence="3">Uncharacterized protein LOC112054403</fullName>
    </submittedName>
</protein>
<proteinExistence type="predicted"/>
<dbReference type="AlphaFoldDB" id="A0A6J1NT77"/>
<dbReference type="PANTHER" id="PTHR36694">
    <property type="entry name" value="PASIFLORA 1, ISOFORM A-RELATED"/>
    <property type="match status" value="1"/>
</dbReference>
<accession>A0A6J1NT77</accession>
<dbReference type="KEGG" id="bany:112054403"/>
<evidence type="ECO:0000256" key="1">
    <source>
        <dbReference type="SAM" id="Phobius"/>
    </source>
</evidence>
<feature type="transmembrane region" description="Helical" evidence="1">
    <location>
        <begin position="72"/>
        <end position="97"/>
    </location>
</feature>
<feature type="transmembrane region" description="Helical" evidence="1">
    <location>
        <begin position="36"/>
        <end position="60"/>
    </location>
</feature>
<feature type="transmembrane region" description="Helical" evidence="1">
    <location>
        <begin position="139"/>
        <end position="156"/>
    </location>
</feature>
<reference evidence="3" key="1">
    <citation type="submission" date="2025-08" db="UniProtKB">
        <authorList>
            <consortium name="RefSeq"/>
        </authorList>
    </citation>
    <scope>IDENTIFICATION</scope>
</reference>
<sequence>MNQNVRVVSAPNDEKFVFDTCCCCIPLRTGCLILGYLQLIAHIIGGIFAVLAIGTGLALLNAEDERYKTAAQAVIIIGAVGLVIILVALPFTILLLCGLHKERRNFVKYYLVFAVVCLVLGIIVQIAKYSGGYGDSKELPSIIINIVLTIYFLLVLRSQYIKMGYDNNVPVQHYNPDAQLMNVQKV</sequence>
<gene>
    <name evidence="3" type="primary">LOC112054403</name>
</gene>
<dbReference type="GeneID" id="112054403"/>
<dbReference type="RefSeq" id="XP_023949944.2">
    <property type="nucleotide sequence ID" value="XM_024094176.2"/>
</dbReference>
<keyword evidence="1" id="KW-0812">Transmembrane</keyword>